<dbReference type="EMBL" id="GGEC01075557">
    <property type="protein sequence ID" value="MBX56041.1"/>
    <property type="molecule type" value="Transcribed_RNA"/>
</dbReference>
<accession>A0A2P2PN05</accession>
<name>A0A2P2PN05_RHIMU</name>
<organism evidence="1">
    <name type="scientific">Rhizophora mucronata</name>
    <name type="common">Asiatic mangrove</name>
    <dbReference type="NCBI Taxonomy" id="61149"/>
    <lineage>
        <taxon>Eukaryota</taxon>
        <taxon>Viridiplantae</taxon>
        <taxon>Streptophyta</taxon>
        <taxon>Embryophyta</taxon>
        <taxon>Tracheophyta</taxon>
        <taxon>Spermatophyta</taxon>
        <taxon>Magnoliopsida</taxon>
        <taxon>eudicotyledons</taxon>
        <taxon>Gunneridae</taxon>
        <taxon>Pentapetalae</taxon>
        <taxon>rosids</taxon>
        <taxon>fabids</taxon>
        <taxon>Malpighiales</taxon>
        <taxon>Rhizophoraceae</taxon>
        <taxon>Rhizophora</taxon>
    </lineage>
</organism>
<proteinExistence type="predicted"/>
<protein>
    <submittedName>
        <fullName evidence="1">Uncharacterized protein</fullName>
    </submittedName>
</protein>
<reference evidence="1" key="1">
    <citation type="submission" date="2018-02" db="EMBL/GenBank/DDBJ databases">
        <title>Rhizophora mucronata_Transcriptome.</title>
        <authorList>
            <person name="Meera S.P."/>
            <person name="Sreeshan A."/>
            <person name="Augustine A."/>
        </authorList>
    </citation>
    <scope>NUCLEOTIDE SEQUENCE</scope>
    <source>
        <tissue evidence="1">Leaf</tissue>
    </source>
</reference>
<evidence type="ECO:0000313" key="1">
    <source>
        <dbReference type="EMBL" id="MBX56041.1"/>
    </source>
</evidence>
<sequence>MAAYSASDLFAYCSRSGLVKVFCYYLE</sequence>
<dbReference type="AlphaFoldDB" id="A0A2P2PN05"/>